<proteinExistence type="inferred from homology"/>
<evidence type="ECO:0000256" key="1">
    <source>
        <dbReference type="ARBA" id="ARBA00010552"/>
    </source>
</evidence>
<comment type="similarity">
    <text evidence="1">Belongs to the RutC family.</text>
</comment>
<dbReference type="EMBL" id="BAABIW010000010">
    <property type="protein sequence ID" value="GAA5023963.1"/>
    <property type="molecule type" value="Genomic_DNA"/>
</dbReference>
<dbReference type="Gene3D" id="3.30.1330.40">
    <property type="entry name" value="RutC-like"/>
    <property type="match status" value="1"/>
</dbReference>
<organism evidence="2 3">
    <name type="scientific">Terrabacter aeriphilus</name>
    <dbReference type="NCBI Taxonomy" id="515662"/>
    <lineage>
        <taxon>Bacteria</taxon>
        <taxon>Bacillati</taxon>
        <taxon>Actinomycetota</taxon>
        <taxon>Actinomycetes</taxon>
        <taxon>Micrococcales</taxon>
        <taxon>Intrasporangiaceae</taxon>
        <taxon>Terrabacter</taxon>
    </lineage>
</organism>
<dbReference type="InterPro" id="IPR035959">
    <property type="entry name" value="RutC-like_sf"/>
</dbReference>
<gene>
    <name evidence="2" type="ORF">GCM10023258_15680</name>
</gene>
<dbReference type="Pfam" id="PF01042">
    <property type="entry name" value="Ribonuc_L-PSP"/>
    <property type="match status" value="1"/>
</dbReference>
<sequence length="136" mass="14043">MTTQLLNPAALPHVPIYHQVAVTDGARTIYVAGQVAVDADGTRIGDGDLAAQVAQVYLNLHAALAAAGARLSDLVKVTAYLVDWRPEKMADVRDGMERAARALGVEVSLPPLTGVGVAALAEPGLLVEVDGVAVLP</sequence>
<reference evidence="3" key="1">
    <citation type="journal article" date="2019" name="Int. J. Syst. Evol. Microbiol.">
        <title>The Global Catalogue of Microorganisms (GCM) 10K type strain sequencing project: providing services to taxonomists for standard genome sequencing and annotation.</title>
        <authorList>
            <consortium name="The Broad Institute Genomics Platform"/>
            <consortium name="The Broad Institute Genome Sequencing Center for Infectious Disease"/>
            <person name="Wu L."/>
            <person name="Ma J."/>
        </authorList>
    </citation>
    <scope>NUCLEOTIDE SEQUENCE [LARGE SCALE GENOMIC DNA]</scope>
    <source>
        <strain evidence="3">JCM 17687</strain>
    </source>
</reference>
<dbReference type="RefSeq" id="WP_345506899.1">
    <property type="nucleotide sequence ID" value="NZ_BAABIW010000010.1"/>
</dbReference>
<name>A0ABP9J8E6_9MICO</name>
<comment type="caution">
    <text evidence="2">The sequence shown here is derived from an EMBL/GenBank/DDBJ whole genome shotgun (WGS) entry which is preliminary data.</text>
</comment>
<dbReference type="InterPro" id="IPR006175">
    <property type="entry name" value="YjgF/YER057c/UK114"/>
</dbReference>
<keyword evidence="3" id="KW-1185">Reference proteome</keyword>
<dbReference type="PANTHER" id="PTHR11803">
    <property type="entry name" value="2-IMINOBUTANOATE/2-IMINOPROPANOATE DEAMINASE RIDA"/>
    <property type="match status" value="1"/>
</dbReference>
<evidence type="ECO:0000313" key="3">
    <source>
        <dbReference type="Proteomes" id="UP001500427"/>
    </source>
</evidence>
<evidence type="ECO:0000313" key="2">
    <source>
        <dbReference type="EMBL" id="GAA5023963.1"/>
    </source>
</evidence>
<dbReference type="CDD" id="cd00448">
    <property type="entry name" value="YjgF_YER057c_UK114_family"/>
    <property type="match status" value="1"/>
</dbReference>
<protein>
    <submittedName>
        <fullName evidence="2">RidA family protein</fullName>
    </submittedName>
</protein>
<dbReference type="PANTHER" id="PTHR11803:SF58">
    <property type="entry name" value="PROTEIN HMF1-RELATED"/>
    <property type="match status" value="1"/>
</dbReference>
<dbReference type="Proteomes" id="UP001500427">
    <property type="component" value="Unassembled WGS sequence"/>
</dbReference>
<dbReference type="SUPFAM" id="SSF55298">
    <property type="entry name" value="YjgF-like"/>
    <property type="match status" value="1"/>
</dbReference>
<accession>A0ABP9J8E6</accession>